<dbReference type="AlphaFoldDB" id="A0A8T0WMM2"/>
<organism evidence="2 3">
    <name type="scientific">Panicum virgatum</name>
    <name type="common">Blackwell switchgrass</name>
    <dbReference type="NCBI Taxonomy" id="38727"/>
    <lineage>
        <taxon>Eukaryota</taxon>
        <taxon>Viridiplantae</taxon>
        <taxon>Streptophyta</taxon>
        <taxon>Embryophyta</taxon>
        <taxon>Tracheophyta</taxon>
        <taxon>Spermatophyta</taxon>
        <taxon>Magnoliopsida</taxon>
        <taxon>Liliopsida</taxon>
        <taxon>Poales</taxon>
        <taxon>Poaceae</taxon>
        <taxon>PACMAD clade</taxon>
        <taxon>Panicoideae</taxon>
        <taxon>Panicodae</taxon>
        <taxon>Paniceae</taxon>
        <taxon>Panicinae</taxon>
        <taxon>Panicum</taxon>
        <taxon>Panicum sect. Hiantes</taxon>
    </lineage>
</organism>
<keyword evidence="3" id="KW-1185">Reference proteome</keyword>
<name>A0A8T0WMM2_PANVG</name>
<evidence type="ECO:0000256" key="1">
    <source>
        <dbReference type="SAM" id="MobiDB-lite"/>
    </source>
</evidence>
<proteinExistence type="predicted"/>
<sequence length="41" mass="4585">MLRSVCPTGVSPSDGYMTQSHPSVQQTTMDPLLRRLIEPVR</sequence>
<reference evidence="2" key="1">
    <citation type="submission" date="2020-05" db="EMBL/GenBank/DDBJ databases">
        <title>WGS assembly of Panicum virgatum.</title>
        <authorList>
            <person name="Lovell J.T."/>
            <person name="Jenkins J."/>
            <person name="Shu S."/>
            <person name="Juenger T.E."/>
            <person name="Schmutz J."/>
        </authorList>
    </citation>
    <scope>NUCLEOTIDE SEQUENCE</scope>
    <source>
        <strain evidence="2">AP13</strain>
    </source>
</reference>
<dbReference type="Proteomes" id="UP000823388">
    <property type="component" value="Chromosome 1N"/>
</dbReference>
<evidence type="ECO:0000313" key="2">
    <source>
        <dbReference type="EMBL" id="KAG2650292.1"/>
    </source>
</evidence>
<accession>A0A8T0WMM2</accession>
<gene>
    <name evidence="2" type="ORF">PVAP13_1NG244057</name>
</gene>
<comment type="caution">
    <text evidence="2">The sequence shown here is derived from an EMBL/GenBank/DDBJ whole genome shotgun (WGS) entry which is preliminary data.</text>
</comment>
<evidence type="ECO:0000313" key="3">
    <source>
        <dbReference type="Proteomes" id="UP000823388"/>
    </source>
</evidence>
<dbReference type="EMBL" id="CM029038">
    <property type="protein sequence ID" value="KAG2650292.1"/>
    <property type="molecule type" value="Genomic_DNA"/>
</dbReference>
<protein>
    <submittedName>
        <fullName evidence="2">Uncharacterized protein</fullName>
    </submittedName>
</protein>
<feature type="region of interest" description="Disordered" evidence="1">
    <location>
        <begin position="1"/>
        <end position="30"/>
    </location>
</feature>
<feature type="compositionally biased region" description="Polar residues" evidence="1">
    <location>
        <begin position="16"/>
        <end position="29"/>
    </location>
</feature>